<evidence type="ECO:0000256" key="4">
    <source>
        <dbReference type="ARBA" id="ARBA00048988"/>
    </source>
</evidence>
<dbReference type="AlphaFoldDB" id="A0A2R6AXV0"/>
<dbReference type="GO" id="GO:0043138">
    <property type="term" value="F:3'-5' DNA helicase activity"/>
    <property type="evidence" value="ECO:0007669"/>
    <property type="project" value="UniProtKB-EC"/>
</dbReference>
<dbReference type="InterPro" id="IPR027417">
    <property type="entry name" value="P-loop_NTPase"/>
</dbReference>
<protein>
    <recommendedName>
        <fullName evidence="5">Helicase HerA central domain-containing protein</fullName>
    </recommendedName>
</protein>
<reference evidence="6 7" key="1">
    <citation type="submission" date="2017-04" db="EMBL/GenBank/DDBJ databases">
        <title>Novel microbial lineages endemic to geothermal iron-oxide mats fill important gaps in the evolutionary history of Archaea.</title>
        <authorList>
            <person name="Jay Z.J."/>
            <person name="Beam J.P."/>
            <person name="Dlakic M."/>
            <person name="Rusch D.B."/>
            <person name="Kozubal M.A."/>
            <person name="Inskeep W.P."/>
        </authorList>
    </citation>
    <scope>NUCLEOTIDE SEQUENCE [LARGE SCALE GENOMIC DNA]</scope>
    <source>
        <strain evidence="6">OSP_D</strain>
    </source>
</reference>
<comment type="similarity">
    <text evidence="1">Belongs to the HerA family.</text>
</comment>
<evidence type="ECO:0000313" key="7">
    <source>
        <dbReference type="Proteomes" id="UP000240322"/>
    </source>
</evidence>
<organism evidence="6 7">
    <name type="scientific">Candidatus Marsarchaeota G2 archaeon OSP_D</name>
    <dbReference type="NCBI Taxonomy" id="1978157"/>
    <lineage>
        <taxon>Archaea</taxon>
        <taxon>Candidatus Marsarchaeota</taxon>
        <taxon>Candidatus Marsarchaeota group 2</taxon>
    </lineage>
</organism>
<dbReference type="PANTHER" id="PTHR42957:SF1">
    <property type="entry name" value="HELICASE MJ1565-RELATED"/>
    <property type="match status" value="1"/>
</dbReference>
<name>A0A2R6AXV0_9ARCH</name>
<dbReference type="Proteomes" id="UP000240322">
    <property type="component" value="Unassembled WGS sequence"/>
</dbReference>
<dbReference type="Gene3D" id="3.40.50.300">
    <property type="entry name" value="P-loop containing nucleotide triphosphate hydrolases"/>
    <property type="match status" value="2"/>
</dbReference>
<comment type="caution">
    <text evidence="6">The sequence shown here is derived from an EMBL/GenBank/DDBJ whole genome shotgun (WGS) entry which is preliminary data.</text>
</comment>
<dbReference type="PANTHER" id="PTHR42957">
    <property type="entry name" value="HELICASE MJ1565-RELATED"/>
    <property type="match status" value="1"/>
</dbReference>
<gene>
    <name evidence="6" type="ORF">B9Q03_04845</name>
</gene>
<dbReference type="EMBL" id="NEXE01000032">
    <property type="protein sequence ID" value="PSN91194.1"/>
    <property type="molecule type" value="Genomic_DNA"/>
</dbReference>
<accession>A0A2R6AXV0</accession>
<dbReference type="InterPro" id="IPR008571">
    <property type="entry name" value="HerA-like"/>
</dbReference>
<dbReference type="SUPFAM" id="SSF52540">
    <property type="entry name" value="P-loop containing nucleoside triphosphate hydrolases"/>
    <property type="match status" value="1"/>
</dbReference>
<sequence>MLKLPLSGPRVRVLREGVRWFGYTLVEVKPREGVSADNAIFQRFVEGMRSAGVNYAFLVVGRHELLPLSPPRRGGFLLVYSRGFGKRKVVEDVKRSFRQAKSLAEVAGLDVNPEGDGARDGEAWLLQAVFRNILEAPMGVGEEPVLEALRLGRLVGGGEFTLRVDDVYKHVVVLGETGSGKSSFVAKLLSAVGERGTHFLVFDWHGEYSALLRDSSTLVIAPDQDLGFDIFDYPRAVDPFVHIDVLMDIFTDSFDLSVSQQFILRSALRRVFTDKGHGMSEDAKPVTVEDVITSVNDLRTYSGWEQESKLAVLRRISKLADTGLSRMLNANQKIGFNDLLSENVIVDIGQVTDNYSKIFVVEAILKLLYDYKVSRKLVEPHVIVAEEARNIVPYRRAEEPPSIMERLVEEMRKFGEGMVMVNQLPSTLSQEVLTAAGTIVAFRLKGGGEYDILSKRCGIGVDVCQRLADLPVGRGVCRHPHNKTEFFEF</sequence>
<dbReference type="Pfam" id="PF01935">
    <property type="entry name" value="DUF87"/>
    <property type="match status" value="1"/>
</dbReference>
<feature type="domain" description="Helicase HerA central" evidence="5">
    <location>
        <begin position="150"/>
        <end position="367"/>
    </location>
</feature>
<comment type="catalytic activity">
    <reaction evidence="4">
        <text>ATP + H2O = ADP + phosphate + H(+)</text>
        <dbReference type="Rhea" id="RHEA:13065"/>
        <dbReference type="ChEBI" id="CHEBI:15377"/>
        <dbReference type="ChEBI" id="CHEBI:15378"/>
        <dbReference type="ChEBI" id="CHEBI:30616"/>
        <dbReference type="ChEBI" id="CHEBI:43474"/>
        <dbReference type="ChEBI" id="CHEBI:456216"/>
        <dbReference type="EC" id="5.6.2.4"/>
    </reaction>
</comment>
<dbReference type="GO" id="GO:0043139">
    <property type="term" value="F:5'-3' DNA helicase activity"/>
    <property type="evidence" value="ECO:0007669"/>
    <property type="project" value="UniProtKB-EC"/>
</dbReference>
<evidence type="ECO:0000256" key="1">
    <source>
        <dbReference type="ARBA" id="ARBA00007816"/>
    </source>
</evidence>
<comment type="catalytic activity">
    <reaction evidence="3">
        <text>ATP + H2O = ADP + phosphate + H(+)</text>
        <dbReference type="Rhea" id="RHEA:13065"/>
        <dbReference type="ChEBI" id="CHEBI:15377"/>
        <dbReference type="ChEBI" id="CHEBI:15378"/>
        <dbReference type="ChEBI" id="CHEBI:30616"/>
        <dbReference type="ChEBI" id="CHEBI:43474"/>
        <dbReference type="ChEBI" id="CHEBI:456216"/>
        <dbReference type="EC" id="5.6.2.3"/>
    </reaction>
</comment>
<dbReference type="InterPro" id="IPR002789">
    <property type="entry name" value="HerA_central"/>
</dbReference>
<evidence type="ECO:0000256" key="3">
    <source>
        <dbReference type="ARBA" id="ARBA00048954"/>
    </source>
</evidence>
<evidence type="ECO:0000256" key="2">
    <source>
        <dbReference type="ARBA" id="ARBA00034617"/>
    </source>
</evidence>
<proteinExistence type="inferred from homology"/>
<evidence type="ECO:0000259" key="5">
    <source>
        <dbReference type="Pfam" id="PF01935"/>
    </source>
</evidence>
<comment type="catalytic activity">
    <reaction evidence="2">
        <text>Couples ATP hydrolysis with the unwinding of duplex DNA by translocating in the 3'-5' direction.</text>
        <dbReference type="EC" id="5.6.2.4"/>
    </reaction>
</comment>
<evidence type="ECO:0000313" key="6">
    <source>
        <dbReference type="EMBL" id="PSN91194.1"/>
    </source>
</evidence>